<gene>
    <name evidence="1" type="ORF">SDC9_167258</name>
</gene>
<reference evidence="1" key="1">
    <citation type="submission" date="2019-08" db="EMBL/GenBank/DDBJ databases">
        <authorList>
            <person name="Kucharzyk K."/>
            <person name="Murdoch R.W."/>
            <person name="Higgins S."/>
            <person name="Loffler F."/>
        </authorList>
    </citation>
    <scope>NUCLEOTIDE SEQUENCE</scope>
</reference>
<dbReference type="Gene3D" id="3.40.630.30">
    <property type="match status" value="1"/>
</dbReference>
<dbReference type="AlphaFoldDB" id="A0A645G7H3"/>
<evidence type="ECO:0008006" key="2">
    <source>
        <dbReference type="Google" id="ProtNLM"/>
    </source>
</evidence>
<proteinExistence type="predicted"/>
<evidence type="ECO:0000313" key="1">
    <source>
        <dbReference type="EMBL" id="MPN19883.1"/>
    </source>
</evidence>
<comment type="caution">
    <text evidence="1">The sequence shown here is derived from an EMBL/GenBank/DDBJ whole genome shotgun (WGS) entry which is preliminary data.</text>
</comment>
<name>A0A645G7H3_9ZZZZ</name>
<dbReference type="EMBL" id="VSSQ01067504">
    <property type="protein sequence ID" value="MPN19883.1"/>
    <property type="molecule type" value="Genomic_DNA"/>
</dbReference>
<accession>A0A645G7H3</accession>
<sequence length="84" mass="9227">MIIYGNPAYYGRFGFCNAAQFGITTADGANFDAFMALELSPGALAGIHGRYIEDAAFEPDETAFLQYDAAFPPREKHVTDTQLR</sequence>
<organism evidence="1">
    <name type="scientific">bioreactor metagenome</name>
    <dbReference type="NCBI Taxonomy" id="1076179"/>
    <lineage>
        <taxon>unclassified sequences</taxon>
        <taxon>metagenomes</taxon>
        <taxon>ecological metagenomes</taxon>
    </lineage>
</organism>
<protein>
    <recommendedName>
        <fullName evidence="2">Acetyltransferase</fullName>
    </recommendedName>
</protein>